<proteinExistence type="inferred from homology"/>
<feature type="coiled-coil region" evidence="3">
    <location>
        <begin position="272"/>
        <end position="299"/>
    </location>
</feature>
<evidence type="ECO:0000256" key="2">
    <source>
        <dbReference type="ARBA" id="ARBA00023054"/>
    </source>
</evidence>
<sequence length="970" mass="110626">MSHKPWHWRKKSIEKTIFADEKVISPSQVIEKEEKNLSTDTVRGSGRLSQSLNKKLAKVLLDSPVEIESDEDLDKEVSTEAITPTDATLPEPLQPLTCVQEEQEQAPRVSISKISKEHEKVQKELEEKLREANKRIDELTDKNTCLTNVLFLKEESIGEILRCKQEADAEFKTLMTRLDSTEKENAFLRYEFHMLEKELEIRKEEIDYSRQYADASHKQYLESSQKASELESECQRLRLMIQRRKSETGVMRRETDTRRKNSNPTRVSEESNALMIKRLRDLDEENKALRRVLTKKNSELDSSRFMYGETASRLSQAETLLRKFSENHKSMKLARYNAASNELPLMSSFDISSDDEALSSGSWANALISELEHLRVSEAKIYENNKALEVHHDMYSMDDFVETEKRAIVSVDTPEGGGYLSDVTGREIVPVEQDFGIGERNKRPFDWLQIVLNAMLEEKRISKRSLDELFDDIKIALGCINQSTACKSDITRKSIHPGESDPFHVNSFSGFIEAVHRIIKLIEGIAPKSFICNNGQDCLEENQNSDASSQSPKSKDYFVHVFQWKVSDLNPLLHQLVHTCKNLLTGRADFENFVEEVAFALDWSITNCANSTNASIARDKIKKRLNSFLSVNENQIEVDDKQSFRTPSVVYPDDRSDESSQYNFVEEIRKLKDDLTNTKSAKKDLEVKLLSVIEESNNLTKECHEAQNSIRVLESEILTLKESKAMVEEKIEKQIMINEDLDIQLTIAQAKLNNIYQKFSSLEFEFENKKSSCEELEATCLELQLQLESIARKDSPTDGKCEAEKIYQTGWEITTASSKLAECQESIINIGKQLKALASSSETAVLDRVNSTTNTMDIPSQKNLIKRASLRNHMLAEDDGKEGMHTSVENEESKSTEDAQIDSVVESEKESALQTPHVTVNGSEQNDRSSGTRNQAIVVHKKYGGFDFLRKLFTRRKKGRSKGSKLLRKA</sequence>
<dbReference type="InterPro" id="IPR008587">
    <property type="entry name" value="FPP_plant"/>
</dbReference>
<keyword evidence="6" id="KW-1185">Reference proteome</keyword>
<dbReference type="Pfam" id="PF05911">
    <property type="entry name" value="FPP"/>
    <property type="match status" value="3"/>
</dbReference>
<evidence type="ECO:0008006" key="7">
    <source>
        <dbReference type="Google" id="ProtNLM"/>
    </source>
</evidence>
<evidence type="ECO:0000256" key="3">
    <source>
        <dbReference type="SAM" id="Coils"/>
    </source>
</evidence>
<dbReference type="Gramene" id="PSAT_LOCUS31446_t1">
    <property type="protein sequence ID" value="CAL5213140.1"/>
    <property type="gene ID" value="PSAT_LOCUS31446"/>
</dbReference>
<reference evidence="5 6" key="1">
    <citation type="journal article" date="2022" name="Nat. Genet.">
        <title>Improved pea reference genome and pan-genome highlight genomic features and evolutionary characteristics.</title>
        <authorList>
            <person name="Yang T."/>
            <person name="Liu R."/>
            <person name="Luo Y."/>
            <person name="Hu S."/>
            <person name="Wang D."/>
            <person name="Wang C."/>
            <person name="Pandey M.K."/>
            <person name="Ge S."/>
            <person name="Xu Q."/>
            <person name="Li N."/>
            <person name="Li G."/>
            <person name="Huang Y."/>
            <person name="Saxena R.K."/>
            <person name="Ji Y."/>
            <person name="Li M."/>
            <person name="Yan X."/>
            <person name="He Y."/>
            <person name="Liu Y."/>
            <person name="Wang X."/>
            <person name="Xiang C."/>
            <person name="Varshney R.K."/>
            <person name="Ding H."/>
            <person name="Gao S."/>
            <person name="Zong X."/>
        </authorList>
    </citation>
    <scope>NUCLEOTIDE SEQUENCE [LARGE SCALE GENOMIC DNA]</scope>
    <source>
        <strain evidence="5 6">cv. Zhongwan 6</strain>
    </source>
</reference>
<feature type="region of interest" description="Disordered" evidence="4">
    <location>
        <begin position="247"/>
        <end position="269"/>
    </location>
</feature>
<accession>A0A9D4ZWC3</accession>
<dbReference type="EMBL" id="JAMSHJ010000007">
    <property type="protein sequence ID" value="KAI5387021.1"/>
    <property type="molecule type" value="Genomic_DNA"/>
</dbReference>
<organism evidence="5 6">
    <name type="scientific">Pisum sativum</name>
    <name type="common">Garden pea</name>
    <name type="synonym">Lathyrus oleraceus</name>
    <dbReference type="NCBI Taxonomy" id="3888"/>
    <lineage>
        <taxon>Eukaryota</taxon>
        <taxon>Viridiplantae</taxon>
        <taxon>Streptophyta</taxon>
        <taxon>Embryophyta</taxon>
        <taxon>Tracheophyta</taxon>
        <taxon>Spermatophyta</taxon>
        <taxon>Magnoliopsida</taxon>
        <taxon>eudicotyledons</taxon>
        <taxon>Gunneridae</taxon>
        <taxon>Pentapetalae</taxon>
        <taxon>rosids</taxon>
        <taxon>fabids</taxon>
        <taxon>Fabales</taxon>
        <taxon>Fabaceae</taxon>
        <taxon>Papilionoideae</taxon>
        <taxon>50 kb inversion clade</taxon>
        <taxon>NPAAA clade</taxon>
        <taxon>Hologalegina</taxon>
        <taxon>IRL clade</taxon>
        <taxon>Fabeae</taxon>
        <taxon>Lathyrus</taxon>
    </lineage>
</organism>
<feature type="coiled-coil region" evidence="3">
    <location>
        <begin position="668"/>
        <end position="730"/>
    </location>
</feature>
<evidence type="ECO:0000256" key="4">
    <source>
        <dbReference type="SAM" id="MobiDB-lite"/>
    </source>
</evidence>
<dbReference type="PANTHER" id="PTHR31580:SF8">
    <property type="entry name" value="FILAMENT-LIKE PROTEIN (DUF869)"/>
    <property type="match status" value="1"/>
</dbReference>
<dbReference type="Proteomes" id="UP001058974">
    <property type="component" value="Chromosome 7"/>
</dbReference>
<feature type="compositionally biased region" description="Polar residues" evidence="4">
    <location>
        <begin position="912"/>
        <end position="935"/>
    </location>
</feature>
<dbReference type="PANTHER" id="PTHR31580">
    <property type="entry name" value="FILAMENT-LIKE PLANT PROTEIN 4"/>
    <property type="match status" value="1"/>
</dbReference>
<protein>
    <recommendedName>
        <fullName evidence="7">Filament-like plant protein 7</fullName>
    </recommendedName>
</protein>
<gene>
    <name evidence="5" type="ORF">KIW84_073247</name>
</gene>
<dbReference type="OrthoDB" id="1917992at2759"/>
<feature type="coiled-coil region" evidence="3">
    <location>
        <begin position="766"/>
        <end position="793"/>
    </location>
</feature>
<name>A0A9D4ZWC3_PEA</name>
<feature type="region of interest" description="Disordered" evidence="4">
    <location>
        <begin position="877"/>
        <end position="936"/>
    </location>
</feature>
<keyword evidence="2 3" id="KW-0175">Coiled coil</keyword>
<evidence type="ECO:0000313" key="5">
    <source>
        <dbReference type="EMBL" id="KAI5387021.1"/>
    </source>
</evidence>
<dbReference type="Gramene" id="Psat7g126360.1">
    <property type="protein sequence ID" value="Psat7g126360.1.cds"/>
    <property type="gene ID" value="Psat7g126360"/>
</dbReference>
<feature type="coiled-coil region" evidence="3">
    <location>
        <begin position="111"/>
        <end position="198"/>
    </location>
</feature>
<evidence type="ECO:0000313" key="6">
    <source>
        <dbReference type="Proteomes" id="UP001058974"/>
    </source>
</evidence>
<evidence type="ECO:0000256" key="1">
    <source>
        <dbReference type="ARBA" id="ARBA00005921"/>
    </source>
</evidence>
<comment type="similarity">
    <text evidence="1">Belongs to the FPP family.</text>
</comment>
<dbReference type="Gramene" id="Psat07G0324700-T1">
    <property type="protein sequence ID" value="KAI5387021.1"/>
    <property type="gene ID" value="KIW84_073247"/>
</dbReference>
<dbReference type="AlphaFoldDB" id="A0A9D4ZWC3"/>
<dbReference type="Gramene" id="Psat7g126360.2">
    <property type="protein sequence ID" value="Psat7g126360.2.cds"/>
    <property type="gene ID" value="Psat7g126360"/>
</dbReference>
<comment type="caution">
    <text evidence="5">The sequence shown here is derived from an EMBL/GenBank/DDBJ whole genome shotgun (WGS) entry which is preliminary data.</text>
</comment>
<feature type="compositionally biased region" description="Basic and acidic residues" evidence="4">
    <location>
        <begin position="247"/>
        <end position="259"/>
    </location>
</feature>